<name>A0AAV2YEF4_9STRA</name>
<dbReference type="PROSITE" id="PS51450">
    <property type="entry name" value="LRR"/>
    <property type="match status" value="3"/>
</dbReference>
<accession>A0AAV2YEF4</accession>
<dbReference type="PANTHER" id="PTHR45973">
    <property type="entry name" value="PROTEIN PHOSPHATASE 1 REGULATORY SUBUNIT SDS22-RELATED"/>
    <property type="match status" value="1"/>
</dbReference>
<dbReference type="EMBL" id="DAKRPA010000306">
    <property type="protein sequence ID" value="DAZ93590.1"/>
    <property type="molecule type" value="Genomic_DNA"/>
</dbReference>
<keyword evidence="2" id="KW-0433">Leucine-rich repeat</keyword>
<dbReference type="InterPro" id="IPR001611">
    <property type="entry name" value="Leu-rich_rpt"/>
</dbReference>
<keyword evidence="4" id="KW-0969">Cilium</keyword>
<evidence type="ECO:0000256" key="4">
    <source>
        <dbReference type="ARBA" id="ARBA00023069"/>
    </source>
</evidence>
<comment type="caution">
    <text evidence="7">The sequence shown here is derived from an EMBL/GenBank/DDBJ whole genome shotgun (WGS) entry which is preliminary data.</text>
</comment>
<evidence type="ECO:0000256" key="2">
    <source>
        <dbReference type="ARBA" id="ARBA00022614"/>
    </source>
</evidence>
<organism evidence="7 8">
    <name type="scientific">Lagenidium giganteum</name>
    <dbReference type="NCBI Taxonomy" id="4803"/>
    <lineage>
        <taxon>Eukaryota</taxon>
        <taxon>Sar</taxon>
        <taxon>Stramenopiles</taxon>
        <taxon>Oomycota</taxon>
        <taxon>Peronosporomycetes</taxon>
        <taxon>Pythiales</taxon>
        <taxon>Pythiaceae</taxon>
    </lineage>
</organism>
<dbReference type="PANTHER" id="PTHR45973:SF9">
    <property type="entry name" value="LEUCINE-RICH REPEAT-CONTAINING PROTEIN 46"/>
    <property type="match status" value="1"/>
</dbReference>
<feature type="region of interest" description="Disordered" evidence="6">
    <location>
        <begin position="286"/>
        <end position="306"/>
    </location>
</feature>
<keyword evidence="3" id="KW-0677">Repeat</keyword>
<protein>
    <submittedName>
        <fullName evidence="7">Uncharacterized protein</fullName>
    </submittedName>
</protein>
<keyword evidence="8" id="KW-1185">Reference proteome</keyword>
<reference evidence="7" key="1">
    <citation type="submission" date="2022-11" db="EMBL/GenBank/DDBJ databases">
        <authorList>
            <person name="Morgan W.R."/>
            <person name="Tartar A."/>
        </authorList>
    </citation>
    <scope>NUCLEOTIDE SEQUENCE</scope>
    <source>
        <strain evidence="7">ARSEF 373</strain>
    </source>
</reference>
<dbReference type="InterPro" id="IPR025875">
    <property type="entry name" value="Leu-rich_rpt_4"/>
</dbReference>
<dbReference type="AlphaFoldDB" id="A0AAV2YEF4"/>
<dbReference type="SMART" id="SM00365">
    <property type="entry name" value="LRR_SD22"/>
    <property type="match status" value="3"/>
</dbReference>
<feature type="compositionally biased region" description="Basic and acidic residues" evidence="6">
    <location>
        <begin position="290"/>
        <end position="303"/>
    </location>
</feature>
<dbReference type="InterPro" id="IPR050576">
    <property type="entry name" value="Cilia_flagella_integrity"/>
</dbReference>
<dbReference type="Gene3D" id="3.80.10.10">
    <property type="entry name" value="Ribonuclease Inhibitor"/>
    <property type="match status" value="1"/>
</dbReference>
<feature type="non-terminal residue" evidence="7">
    <location>
        <position position="406"/>
    </location>
</feature>
<dbReference type="Pfam" id="PF12799">
    <property type="entry name" value="LRR_4"/>
    <property type="match status" value="1"/>
</dbReference>
<dbReference type="InterPro" id="IPR032675">
    <property type="entry name" value="LRR_dom_sf"/>
</dbReference>
<evidence type="ECO:0000256" key="6">
    <source>
        <dbReference type="SAM" id="MobiDB-lite"/>
    </source>
</evidence>
<dbReference type="Proteomes" id="UP001146120">
    <property type="component" value="Unassembled WGS sequence"/>
</dbReference>
<sequence length="406" mass="46043">MPLASMVDDAEATVNARKDGGHARQCATHRVNAMTSRSSKCEVTDSEAALPEHDAPDADEAIEAIEDAIIGTTASHAVRDQAQPVRLTMALIRQSTAMDNDLDEETELDAFLKRKALRLDWLSIGRIENLEAFTHVQELYLQHNQISCIENLDDQQELTFLALHDNRIERVENLRHLTKLKFLDLSNNCIEDFDVQKFPPSLVILRLAGNPFIRHMPSYVHLFFERLPHLVQVDQFRRVRLPASASADGQPSSVYSPRSHYVEMEMEAEGLHDRFAVLRTNLHDDDEVEEPRLDKTTDNENRDTTQTNALTDEGFERLRSQRMSKWKHQLKLLETRKAELDSDGIIPPTSPSPAMAITNSSIAVADTFRSKRKRTLERARSATKVAIADSIARFQQVSTLRVQMLS</sequence>
<gene>
    <name evidence="7" type="ORF">N0F65_009938</name>
</gene>
<evidence type="ECO:0000256" key="3">
    <source>
        <dbReference type="ARBA" id="ARBA00022737"/>
    </source>
</evidence>
<evidence type="ECO:0000313" key="7">
    <source>
        <dbReference type="EMBL" id="DAZ93590.1"/>
    </source>
</evidence>
<evidence type="ECO:0000313" key="8">
    <source>
        <dbReference type="Proteomes" id="UP001146120"/>
    </source>
</evidence>
<evidence type="ECO:0000256" key="5">
    <source>
        <dbReference type="ARBA" id="ARBA00023273"/>
    </source>
</evidence>
<reference evidence="7" key="2">
    <citation type="journal article" date="2023" name="Microbiol Resour">
        <title>Decontamination and Annotation of the Draft Genome Sequence of the Oomycete Lagenidium giganteum ARSEF 373.</title>
        <authorList>
            <person name="Morgan W.R."/>
            <person name="Tartar A."/>
        </authorList>
    </citation>
    <scope>NUCLEOTIDE SEQUENCE</scope>
    <source>
        <strain evidence="7">ARSEF 373</strain>
    </source>
</reference>
<dbReference type="SUPFAM" id="SSF52058">
    <property type="entry name" value="L domain-like"/>
    <property type="match status" value="1"/>
</dbReference>
<comment type="subcellular location">
    <subcellularLocation>
        <location evidence="1">Cell projection</location>
        <location evidence="1">Cilium</location>
    </subcellularLocation>
</comment>
<proteinExistence type="predicted"/>
<keyword evidence="5" id="KW-0966">Cell projection</keyword>
<evidence type="ECO:0000256" key="1">
    <source>
        <dbReference type="ARBA" id="ARBA00004138"/>
    </source>
</evidence>